<sequence>MVGIFCISAAYRTDFKKEEMVVISTKYGDMTVRLYPETPLHKANFLKLINESFYDSTLFHRVIKGFMIQGGDPGSRGATAGAALGTGGPGYTIPAEFNSSFIHKKGALSAARQGDAVNPNKESSGSQFYVVQGKPVPTTDLERMVAQKNRNAAGVSSVYSPEQIETYNTLGGTPHLDGDYTVFGEVVEGLEVIDAIANQPVDGRSRPIEDIVMSMKIVKKKWPLPTKK</sequence>
<dbReference type="GO" id="GO:0003755">
    <property type="term" value="F:peptidyl-prolyl cis-trans isomerase activity"/>
    <property type="evidence" value="ECO:0007669"/>
    <property type="project" value="UniProtKB-UniRule"/>
</dbReference>
<accession>A0A7K3WUV8</accession>
<dbReference type="CDD" id="cd00317">
    <property type="entry name" value="cyclophilin"/>
    <property type="match status" value="1"/>
</dbReference>
<dbReference type="InterPro" id="IPR044666">
    <property type="entry name" value="Cyclophilin_A-like"/>
</dbReference>
<dbReference type="PIRSF" id="PIRSF001467">
    <property type="entry name" value="Peptidylpro_ismrse"/>
    <property type="match status" value="1"/>
</dbReference>
<evidence type="ECO:0000256" key="1">
    <source>
        <dbReference type="ARBA" id="ARBA00002388"/>
    </source>
</evidence>
<dbReference type="SUPFAM" id="SSF50891">
    <property type="entry name" value="Cyclophilin-like"/>
    <property type="match status" value="1"/>
</dbReference>
<dbReference type="PRINTS" id="PR00153">
    <property type="entry name" value="CSAPPISMRASE"/>
</dbReference>
<evidence type="ECO:0000313" key="8">
    <source>
        <dbReference type="Proteomes" id="UP000486602"/>
    </source>
</evidence>
<dbReference type="Pfam" id="PF00160">
    <property type="entry name" value="Pro_isomerase"/>
    <property type="match status" value="1"/>
</dbReference>
<keyword evidence="4 5" id="KW-0413">Isomerase</keyword>
<dbReference type="GO" id="GO:0006457">
    <property type="term" value="P:protein folding"/>
    <property type="evidence" value="ECO:0007669"/>
    <property type="project" value="InterPro"/>
</dbReference>
<evidence type="ECO:0000256" key="2">
    <source>
        <dbReference type="ARBA" id="ARBA00007365"/>
    </source>
</evidence>
<dbReference type="PANTHER" id="PTHR45625:SF4">
    <property type="entry name" value="PEPTIDYLPROLYL ISOMERASE DOMAIN AND WD REPEAT-CONTAINING PROTEIN 1"/>
    <property type="match status" value="1"/>
</dbReference>
<evidence type="ECO:0000259" key="6">
    <source>
        <dbReference type="PROSITE" id="PS50072"/>
    </source>
</evidence>
<keyword evidence="8" id="KW-1185">Reference proteome</keyword>
<comment type="similarity">
    <text evidence="2 5">Belongs to the cyclophilin-type PPIase family.</text>
</comment>
<dbReference type="InterPro" id="IPR020892">
    <property type="entry name" value="Cyclophilin-type_PPIase_CS"/>
</dbReference>
<keyword evidence="3 5" id="KW-0697">Rotamase</keyword>
<protein>
    <recommendedName>
        <fullName evidence="5">Peptidyl-prolyl cis-trans isomerase</fullName>
        <shortName evidence="5">PPIase</shortName>
        <ecNumber evidence="5">5.2.1.8</ecNumber>
    </recommendedName>
</protein>
<dbReference type="EMBL" id="JAAGVY010000046">
    <property type="protein sequence ID" value="NEN25276.1"/>
    <property type="molecule type" value="Genomic_DNA"/>
</dbReference>
<feature type="domain" description="PPIase cyclophilin-type" evidence="6">
    <location>
        <begin position="17"/>
        <end position="214"/>
    </location>
</feature>
<gene>
    <name evidence="7" type="ORF">G3O08_17400</name>
</gene>
<comment type="function">
    <text evidence="1 5">PPIases accelerate the folding of proteins. It catalyzes the cis-trans isomerization of proline imidic peptide bonds in oligopeptides.</text>
</comment>
<comment type="caution">
    <text evidence="7">The sequence shown here is derived from an EMBL/GenBank/DDBJ whole genome shotgun (WGS) entry which is preliminary data.</text>
</comment>
<dbReference type="InterPro" id="IPR029000">
    <property type="entry name" value="Cyclophilin-like_dom_sf"/>
</dbReference>
<dbReference type="Gene3D" id="2.40.100.10">
    <property type="entry name" value="Cyclophilin-like"/>
    <property type="match status" value="1"/>
</dbReference>
<proteinExistence type="inferred from homology"/>
<evidence type="ECO:0000256" key="5">
    <source>
        <dbReference type="RuleBase" id="RU363019"/>
    </source>
</evidence>
<dbReference type="EC" id="5.2.1.8" evidence="5"/>
<organism evidence="7 8">
    <name type="scientific">Cryomorpha ignava</name>
    <dbReference type="NCBI Taxonomy" id="101383"/>
    <lineage>
        <taxon>Bacteria</taxon>
        <taxon>Pseudomonadati</taxon>
        <taxon>Bacteroidota</taxon>
        <taxon>Flavobacteriia</taxon>
        <taxon>Flavobacteriales</taxon>
        <taxon>Cryomorphaceae</taxon>
        <taxon>Cryomorpha</taxon>
    </lineage>
</organism>
<dbReference type="PROSITE" id="PS50072">
    <property type="entry name" value="CSA_PPIASE_2"/>
    <property type="match status" value="1"/>
</dbReference>
<dbReference type="Proteomes" id="UP000486602">
    <property type="component" value="Unassembled WGS sequence"/>
</dbReference>
<dbReference type="InterPro" id="IPR024936">
    <property type="entry name" value="Cyclophilin-type_PPIase"/>
</dbReference>
<evidence type="ECO:0000256" key="3">
    <source>
        <dbReference type="ARBA" id="ARBA00023110"/>
    </source>
</evidence>
<dbReference type="PROSITE" id="PS00170">
    <property type="entry name" value="CSA_PPIASE_1"/>
    <property type="match status" value="1"/>
</dbReference>
<dbReference type="InterPro" id="IPR002130">
    <property type="entry name" value="Cyclophilin-type_PPIase_dom"/>
</dbReference>
<reference evidence="7 8" key="1">
    <citation type="submission" date="2020-02" db="EMBL/GenBank/DDBJ databases">
        <title>Out from the shadows clarifying the taxonomy of the family Cryomorphaceae and related taxa by utilizing the GTDB taxonomic framework.</title>
        <authorList>
            <person name="Bowman J.P."/>
        </authorList>
    </citation>
    <scope>NUCLEOTIDE SEQUENCE [LARGE SCALE GENOMIC DNA]</scope>
    <source>
        <strain evidence="7 8">QSSC 1-22</strain>
    </source>
</reference>
<evidence type="ECO:0000256" key="4">
    <source>
        <dbReference type="ARBA" id="ARBA00023235"/>
    </source>
</evidence>
<name>A0A7K3WUV8_9FLAO</name>
<comment type="catalytic activity">
    <reaction evidence="5">
        <text>[protein]-peptidylproline (omega=180) = [protein]-peptidylproline (omega=0)</text>
        <dbReference type="Rhea" id="RHEA:16237"/>
        <dbReference type="Rhea" id="RHEA-COMP:10747"/>
        <dbReference type="Rhea" id="RHEA-COMP:10748"/>
        <dbReference type="ChEBI" id="CHEBI:83833"/>
        <dbReference type="ChEBI" id="CHEBI:83834"/>
        <dbReference type="EC" id="5.2.1.8"/>
    </reaction>
</comment>
<dbReference type="PANTHER" id="PTHR45625">
    <property type="entry name" value="PEPTIDYL-PROLYL CIS-TRANS ISOMERASE-RELATED"/>
    <property type="match status" value="1"/>
</dbReference>
<evidence type="ECO:0000313" key="7">
    <source>
        <dbReference type="EMBL" id="NEN25276.1"/>
    </source>
</evidence>
<dbReference type="AlphaFoldDB" id="A0A7K3WUV8"/>